<dbReference type="Gene3D" id="3.55.50.30">
    <property type="match status" value="1"/>
</dbReference>
<accession>A0A916JFH0</accession>
<dbReference type="Pfam" id="PF04773">
    <property type="entry name" value="FecR"/>
    <property type="match status" value="1"/>
</dbReference>
<dbReference type="Pfam" id="PF16344">
    <property type="entry name" value="FecR_C"/>
    <property type="match status" value="1"/>
</dbReference>
<keyword evidence="1" id="KW-1133">Transmembrane helix</keyword>
<evidence type="ECO:0008006" key="6">
    <source>
        <dbReference type="Google" id="ProtNLM"/>
    </source>
</evidence>
<gene>
    <name evidence="4" type="ORF">DYBT9275_04473</name>
</gene>
<evidence type="ECO:0000313" key="4">
    <source>
        <dbReference type="EMBL" id="CAG5009339.1"/>
    </source>
</evidence>
<dbReference type="Proteomes" id="UP000680038">
    <property type="component" value="Unassembled WGS sequence"/>
</dbReference>
<dbReference type="AlphaFoldDB" id="A0A916JFH0"/>
<dbReference type="PANTHER" id="PTHR30273:SF2">
    <property type="entry name" value="PROTEIN FECR"/>
    <property type="match status" value="1"/>
</dbReference>
<reference evidence="4" key="1">
    <citation type="submission" date="2021-04" db="EMBL/GenBank/DDBJ databases">
        <authorList>
            <person name="Rodrigo-Torres L."/>
            <person name="Arahal R. D."/>
            <person name="Lucena T."/>
        </authorList>
    </citation>
    <scope>NUCLEOTIDE SEQUENCE</scope>
    <source>
        <strain evidence="4">CECT 9275</strain>
    </source>
</reference>
<dbReference type="GO" id="GO:0016989">
    <property type="term" value="F:sigma factor antagonist activity"/>
    <property type="evidence" value="ECO:0007669"/>
    <property type="project" value="TreeGrafter"/>
</dbReference>
<dbReference type="InterPro" id="IPR032508">
    <property type="entry name" value="FecR_C"/>
</dbReference>
<dbReference type="PANTHER" id="PTHR30273">
    <property type="entry name" value="PERIPLASMIC SIGNAL SENSOR AND SIGMA FACTOR ACTIVATOR FECR-RELATED"/>
    <property type="match status" value="1"/>
</dbReference>
<evidence type="ECO:0000256" key="1">
    <source>
        <dbReference type="SAM" id="Phobius"/>
    </source>
</evidence>
<comment type="caution">
    <text evidence="4">The sequence shown here is derived from an EMBL/GenBank/DDBJ whole genome shotgun (WGS) entry which is preliminary data.</text>
</comment>
<evidence type="ECO:0000313" key="5">
    <source>
        <dbReference type="Proteomes" id="UP000680038"/>
    </source>
</evidence>
<feature type="domain" description="Protein FecR C-terminal" evidence="3">
    <location>
        <begin position="286"/>
        <end position="353"/>
    </location>
</feature>
<name>A0A916JFH0_9BACT</name>
<organism evidence="4 5">
    <name type="scientific">Dyadobacter helix</name>
    <dbReference type="NCBI Taxonomy" id="2822344"/>
    <lineage>
        <taxon>Bacteria</taxon>
        <taxon>Pseudomonadati</taxon>
        <taxon>Bacteroidota</taxon>
        <taxon>Cytophagia</taxon>
        <taxon>Cytophagales</taxon>
        <taxon>Spirosomataceae</taxon>
        <taxon>Dyadobacter</taxon>
    </lineage>
</organism>
<protein>
    <recommendedName>
        <fullName evidence="6">FecR family protein</fullName>
    </recommendedName>
</protein>
<evidence type="ECO:0000259" key="2">
    <source>
        <dbReference type="Pfam" id="PF04773"/>
    </source>
</evidence>
<evidence type="ECO:0000259" key="3">
    <source>
        <dbReference type="Pfam" id="PF16344"/>
    </source>
</evidence>
<proteinExistence type="predicted"/>
<dbReference type="PIRSF" id="PIRSF018266">
    <property type="entry name" value="FecR"/>
    <property type="match status" value="1"/>
</dbReference>
<keyword evidence="5" id="KW-1185">Reference proteome</keyword>
<keyword evidence="1" id="KW-0472">Membrane</keyword>
<sequence length="359" mass="40854">MLRKYATYTVEDFVKDENFIDWAKLFHTEYHAVWQDVISRYPYQREVIEQARQVVLQLSEASKLPAERKDVEDIWTEIELAITERESVRNNFFRRNLARLLTAASVILIMGMLWYQFQKTNDGKPGTYSELVKRAKGDLEEVTNTETVPLVVLLPDGSKVTMSKDSRLSYGKAFNGREREVFLSGEAFFEVTRNPAKPFLVYANGLITKVLGTSFRVTAFERDVKVVVAVKTGKVSVFSDNEDRKSNVVTLIPNQQAVFSRKQATISRSLVSRPQVIVSESELMLFSFSNAPVTDIFEALRKAYGVDIIYDKEMLAACRLTTSLSNETLFERLDVICEAIEAEYKVVDAQVIISGTKCN</sequence>
<dbReference type="InterPro" id="IPR012373">
    <property type="entry name" value="Ferrdict_sens_TM"/>
</dbReference>
<dbReference type="InterPro" id="IPR006860">
    <property type="entry name" value="FecR"/>
</dbReference>
<dbReference type="Gene3D" id="2.60.120.1440">
    <property type="match status" value="1"/>
</dbReference>
<dbReference type="RefSeq" id="WP_215240846.1">
    <property type="nucleotide sequence ID" value="NZ_CAJRAF010000002.1"/>
</dbReference>
<dbReference type="EMBL" id="CAJRAF010000002">
    <property type="protein sequence ID" value="CAG5009339.1"/>
    <property type="molecule type" value="Genomic_DNA"/>
</dbReference>
<feature type="transmembrane region" description="Helical" evidence="1">
    <location>
        <begin position="97"/>
        <end position="117"/>
    </location>
</feature>
<keyword evidence="1" id="KW-0812">Transmembrane</keyword>
<feature type="domain" description="FecR protein" evidence="2">
    <location>
        <begin position="151"/>
        <end position="235"/>
    </location>
</feature>